<organism evidence="2 3">
    <name type="scientific">Edhazardia aedis (strain USNM 41457)</name>
    <name type="common">Microsporidian parasite</name>
    <dbReference type="NCBI Taxonomy" id="1003232"/>
    <lineage>
        <taxon>Eukaryota</taxon>
        <taxon>Fungi</taxon>
        <taxon>Fungi incertae sedis</taxon>
        <taxon>Microsporidia</taxon>
        <taxon>Edhazardia</taxon>
    </lineage>
</organism>
<reference evidence="3" key="2">
    <citation type="submission" date="2015-07" db="EMBL/GenBank/DDBJ databases">
        <title>Contrasting host-pathogen interactions and genome evolution in two generalist and specialist microsporidian pathogens of mosquitoes.</title>
        <authorList>
            <consortium name="The Broad Institute Genomics Platform"/>
            <consortium name="The Broad Institute Genome Sequencing Center for Infectious Disease"/>
            <person name="Cuomo C.A."/>
            <person name="Sanscrainte N.D."/>
            <person name="Goldberg J.M."/>
            <person name="Heiman D."/>
            <person name="Young S."/>
            <person name="Zeng Q."/>
            <person name="Becnel J.J."/>
            <person name="Birren B.W."/>
        </authorList>
    </citation>
    <scope>NUCLEOTIDE SEQUENCE [LARGE SCALE GENOMIC DNA]</scope>
    <source>
        <strain evidence="3">USNM 41457</strain>
    </source>
</reference>
<dbReference type="VEuPathDB" id="MicrosporidiaDB:EDEG_01023"/>
<dbReference type="HOGENOM" id="CLU_1981568_0_0_1"/>
<dbReference type="InParanoid" id="J9DAL7"/>
<evidence type="ECO:0000313" key="3">
    <source>
        <dbReference type="Proteomes" id="UP000003163"/>
    </source>
</evidence>
<dbReference type="EMBL" id="AFBI03000013">
    <property type="protein sequence ID" value="EJW04801.1"/>
    <property type="molecule type" value="Genomic_DNA"/>
</dbReference>
<comment type="caution">
    <text evidence="2">The sequence shown here is derived from an EMBL/GenBank/DDBJ whole genome shotgun (WGS) entry which is preliminary data.</text>
</comment>
<evidence type="ECO:0000313" key="2">
    <source>
        <dbReference type="EMBL" id="EJW04801.1"/>
    </source>
</evidence>
<reference evidence="2 3" key="1">
    <citation type="submission" date="2011-08" db="EMBL/GenBank/DDBJ databases">
        <authorList>
            <person name="Liu Z.J."/>
            <person name="Shi F.L."/>
            <person name="Lu J.Q."/>
            <person name="Li M."/>
            <person name="Wang Z.L."/>
        </authorList>
    </citation>
    <scope>NUCLEOTIDE SEQUENCE [LARGE SCALE GENOMIC DNA]</scope>
    <source>
        <strain evidence="2 3">USNM 41457</strain>
    </source>
</reference>
<protein>
    <submittedName>
        <fullName evidence="2">Uncharacterized protein</fullName>
    </submittedName>
</protein>
<name>J9DAL7_EDHAE</name>
<keyword evidence="1" id="KW-1133">Transmembrane helix</keyword>
<keyword evidence="3" id="KW-1185">Reference proteome</keyword>
<accession>J9DAL7</accession>
<keyword evidence="1" id="KW-0812">Transmembrane</keyword>
<dbReference type="Proteomes" id="UP000003163">
    <property type="component" value="Unassembled WGS sequence"/>
</dbReference>
<evidence type="ECO:0000256" key="1">
    <source>
        <dbReference type="SAM" id="Phobius"/>
    </source>
</evidence>
<feature type="transmembrane region" description="Helical" evidence="1">
    <location>
        <begin position="6"/>
        <end position="25"/>
    </location>
</feature>
<feature type="transmembrane region" description="Helical" evidence="1">
    <location>
        <begin position="87"/>
        <end position="113"/>
    </location>
</feature>
<proteinExistence type="predicted"/>
<sequence>MLYFEIFIVLFLCFFAIFLAQKEYFRAFYDTAMHINKIYHISKKSTNLKKCVELNILLQIISNFPKLKECKCKILHKIIIKVDHFKFYFLQFFFSILFSFIISTFVLVAFFILTPVSCAYYHLSIS</sequence>
<keyword evidence="1" id="KW-0472">Membrane</keyword>
<gene>
    <name evidence="2" type="ORF">EDEG_01023</name>
</gene>
<dbReference type="AlphaFoldDB" id="J9DAL7"/>